<protein>
    <submittedName>
        <fullName evidence="1">Uncharacterized protein</fullName>
    </submittedName>
</protein>
<reference evidence="1 2" key="1">
    <citation type="submission" date="2017-08" db="EMBL/GenBank/DDBJ databases">
        <title>Isolation and Characterization of phages of Lactobacillus pentosus and plantarum.</title>
        <authorList>
            <person name="Qi R."/>
            <person name="Yu M."/>
            <person name="Qiao X."/>
            <person name="Li Y."/>
        </authorList>
    </citation>
    <scope>NUCLEOTIDE SEQUENCE [LARGE SCALE GENOMIC DNA]</scope>
</reference>
<organism evidence="1 2">
    <name type="scientific">Lactobacillus phage LpeD</name>
    <dbReference type="NCBI Taxonomy" id="2041210"/>
    <lineage>
        <taxon>Viruses</taxon>
        <taxon>Duplodnaviria</taxon>
        <taxon>Heunggongvirae</taxon>
        <taxon>Uroviricota</taxon>
        <taxon>Caudoviricetes</taxon>
        <taxon>Herelleviridae</taxon>
        <taxon>Elpedvirus</taxon>
        <taxon>Elpedvirus LpeD</taxon>
    </lineage>
</organism>
<evidence type="ECO:0000313" key="1">
    <source>
        <dbReference type="EMBL" id="ATG86395.1"/>
    </source>
</evidence>
<dbReference type="Proteomes" id="UP000229296">
    <property type="component" value="Segment"/>
</dbReference>
<gene>
    <name evidence="1" type="ORF">LpeD_151</name>
</gene>
<sequence length="104" mass="12122">MIVSLDKDYQVQVEKFNNYTLSRRTDSKGNIIKSVGKDGKERELPTVLGHFPTMESAIKSYVRQYVVDRNENERITMEQYLKELTSKSVSFRESLLDNSLRSKL</sequence>
<evidence type="ECO:0000313" key="2">
    <source>
        <dbReference type="Proteomes" id="UP000229296"/>
    </source>
</evidence>
<dbReference type="EMBL" id="MF787246">
    <property type="protein sequence ID" value="ATG86395.1"/>
    <property type="molecule type" value="Genomic_DNA"/>
</dbReference>
<name>A0A291I9N6_9CAUD</name>
<accession>A0A291I9N6</accession>
<keyword evidence="2" id="KW-1185">Reference proteome</keyword>
<proteinExistence type="predicted"/>